<evidence type="ECO:0000256" key="1">
    <source>
        <dbReference type="ARBA" id="ARBA00022737"/>
    </source>
</evidence>
<dbReference type="HOGENOM" id="CLU_612307_0_0_10"/>
<dbReference type="AlphaFoldDB" id="E0NS48"/>
<dbReference type="FunFam" id="3.80.10.10:FF:000383">
    <property type="entry name" value="Leucine-rich repeat receptor protein kinase EMS1"/>
    <property type="match status" value="1"/>
</dbReference>
<dbReference type="BioCyc" id="PMAR862515-HMP:GMOO-1015-MONOMER"/>
<dbReference type="Pfam" id="PF00560">
    <property type="entry name" value="LRR_1"/>
    <property type="match status" value="1"/>
</dbReference>
<dbReference type="Pfam" id="PF13855">
    <property type="entry name" value="LRR_8"/>
    <property type="match status" value="1"/>
</dbReference>
<dbReference type="Gene3D" id="3.80.10.10">
    <property type="entry name" value="Ribonuclease Inhibitor"/>
    <property type="match status" value="1"/>
</dbReference>
<protein>
    <submittedName>
        <fullName evidence="2">Leucine Rich Repeat protein</fullName>
    </submittedName>
</protein>
<dbReference type="EMBL" id="AEEI01000034">
    <property type="protein sequence ID" value="EFM02011.1"/>
    <property type="molecule type" value="Genomic_DNA"/>
</dbReference>
<dbReference type="InterPro" id="IPR001611">
    <property type="entry name" value="Leu-rich_rpt"/>
</dbReference>
<name>E0NS48_9BACT</name>
<dbReference type="RefSeq" id="WP_006948921.1">
    <property type="nucleotide sequence ID" value="NZ_BAJI01000011.1"/>
</dbReference>
<dbReference type="Proteomes" id="UP000004394">
    <property type="component" value="Unassembled WGS sequence"/>
</dbReference>
<dbReference type="InterPro" id="IPR052941">
    <property type="entry name" value="StomDev_PlantInt_Reg"/>
</dbReference>
<accession>E0NS48</accession>
<dbReference type="eggNOG" id="COG4886">
    <property type="taxonomic scope" value="Bacteria"/>
</dbReference>
<comment type="caution">
    <text evidence="2">The sequence shown here is derived from an EMBL/GenBank/DDBJ whole genome shotgun (WGS) entry which is preliminary data.</text>
</comment>
<evidence type="ECO:0000313" key="3">
    <source>
        <dbReference type="Proteomes" id="UP000004394"/>
    </source>
</evidence>
<proteinExistence type="predicted"/>
<dbReference type="PANTHER" id="PTHR48004">
    <property type="entry name" value="OS01G0149700 PROTEIN"/>
    <property type="match status" value="1"/>
</dbReference>
<gene>
    <name evidence="2" type="ORF">HMPREF0658_0999</name>
</gene>
<keyword evidence="3" id="KW-1185">Reference proteome</keyword>
<dbReference type="SUPFAM" id="SSF52058">
    <property type="entry name" value="L domain-like"/>
    <property type="match status" value="1"/>
</dbReference>
<sequence length="403" mass="44993">MKKVMESGNKILPLHCQVEIKNNRELTWKLTIKKNKQMKMFKLCCISALSMVALLASCGSDITSEEQGTKEKQVSNMKSRVTESSDSLALVDFYNALDGGHWYKNEGWLEKPLKDWYGVKVANGRVVSLCLVHNNLKGKLPESIGKLSRLQRFNLSYNTDLGGSIPDEIYNLTELKSLKLSFTSLTGSLSDRIGCLTSLDSLDMWTSPWDMKHVTHAQNPDVLTGAIPQTINNLKKLSFLRLGRQGFTSMPEVIDLPNLVECDLAVCNLKGRLPQFKNAEKLKVLYLSKNKFEGGIPDSYGHLKVKELYLSNNNLTGSIPESFAHLSAVQQLSLENNRLSGSIDVLTKLPNVYCIYLAKNDFTGVFSPLFGVKQPHLMVVDCTGTQIMGQTKYMNSSISKVKK</sequence>
<dbReference type="InterPro" id="IPR032675">
    <property type="entry name" value="LRR_dom_sf"/>
</dbReference>
<reference evidence="2" key="1">
    <citation type="submission" date="2010-07" db="EMBL/GenBank/DDBJ databases">
        <authorList>
            <person name="Muzny D."/>
            <person name="Qin X."/>
            <person name="Deng J."/>
            <person name="Jiang H."/>
            <person name="Liu Y."/>
            <person name="Qu J."/>
            <person name="Song X.-Z."/>
            <person name="Zhang L."/>
            <person name="Thornton R."/>
            <person name="Coyle M."/>
            <person name="Francisco L."/>
            <person name="Jackson L."/>
            <person name="Javaid M."/>
            <person name="Korchina V."/>
            <person name="Kovar C."/>
            <person name="Mata R."/>
            <person name="Mathew T."/>
            <person name="Ngo R."/>
            <person name="Nguyen L."/>
            <person name="Nguyen N."/>
            <person name="Okwuonu G."/>
            <person name="Ongeri F."/>
            <person name="Pham C."/>
            <person name="Simmons D."/>
            <person name="Wilczek-Boney K."/>
            <person name="Hale W."/>
            <person name="Jakkamsetti A."/>
            <person name="Pham P."/>
            <person name="Ruth R."/>
            <person name="San Lucas F."/>
            <person name="Warren J."/>
            <person name="Zhang J."/>
            <person name="Zhao Z."/>
            <person name="Zhou C."/>
            <person name="Zhu D."/>
            <person name="Lee S."/>
            <person name="Bess C."/>
            <person name="Blankenburg K."/>
            <person name="Forbes L."/>
            <person name="Fu Q."/>
            <person name="Gubbala S."/>
            <person name="Hirani K."/>
            <person name="Jayaseelan J.C."/>
            <person name="Lara F."/>
            <person name="Munidasa M."/>
            <person name="Palculict T."/>
            <person name="Patil S."/>
            <person name="Pu L.-L."/>
            <person name="Saada N."/>
            <person name="Tang L."/>
            <person name="Weissenberger G."/>
            <person name="Zhu Y."/>
            <person name="Hemphill L."/>
            <person name="Shang Y."/>
            <person name="Youmans B."/>
            <person name="Ayvaz T."/>
            <person name="Ross M."/>
            <person name="Santibanez J."/>
            <person name="Aqrawi P."/>
            <person name="Gross S."/>
            <person name="Joshi V."/>
            <person name="Fowler G."/>
            <person name="Nazareth L."/>
            <person name="Reid J."/>
            <person name="Worley K."/>
            <person name="Petrosino J."/>
            <person name="Highlander S."/>
            <person name="Gibbs R."/>
        </authorList>
    </citation>
    <scope>NUCLEOTIDE SEQUENCE [LARGE SCALE GENOMIC DNA]</scope>
    <source>
        <strain evidence="2">DSM 16973</strain>
    </source>
</reference>
<organism evidence="2 3">
    <name type="scientific">Hoylesella marshii DSM 16973 = JCM 13450</name>
    <dbReference type="NCBI Taxonomy" id="862515"/>
    <lineage>
        <taxon>Bacteria</taxon>
        <taxon>Pseudomonadati</taxon>
        <taxon>Bacteroidota</taxon>
        <taxon>Bacteroidia</taxon>
        <taxon>Bacteroidales</taxon>
        <taxon>Prevotellaceae</taxon>
        <taxon>Hoylesella</taxon>
    </lineage>
</organism>
<keyword evidence="1" id="KW-0677">Repeat</keyword>
<dbReference type="PANTHER" id="PTHR48004:SF59">
    <property type="entry name" value="LEUCINE-RICH REPEAT-CONTAINING N-TERMINAL PLANT-TYPE DOMAIN-CONTAINING PROTEIN"/>
    <property type="match status" value="1"/>
</dbReference>
<evidence type="ECO:0000313" key="2">
    <source>
        <dbReference type="EMBL" id="EFM02011.1"/>
    </source>
</evidence>